<feature type="signal peptide" evidence="6">
    <location>
        <begin position="1"/>
        <end position="22"/>
    </location>
</feature>
<evidence type="ECO:0000256" key="6">
    <source>
        <dbReference type="SAM" id="SignalP"/>
    </source>
</evidence>
<evidence type="ECO:0000256" key="1">
    <source>
        <dbReference type="ARBA" id="ARBA00004418"/>
    </source>
</evidence>
<comment type="subcellular location">
    <subcellularLocation>
        <location evidence="1">Periplasm</location>
    </subcellularLocation>
</comment>
<keyword evidence="4 6" id="KW-0732">Signal</keyword>
<dbReference type="PROSITE" id="PS51257">
    <property type="entry name" value="PROKAR_LIPOPROTEIN"/>
    <property type="match status" value="1"/>
</dbReference>
<name>A0A840Z145_9SPHN</name>
<gene>
    <name evidence="8" type="ORF">FHR23_002646</name>
</gene>
<reference evidence="8 9" key="1">
    <citation type="submission" date="2020-08" db="EMBL/GenBank/DDBJ databases">
        <title>Genomic Encyclopedia of Type Strains, Phase IV (KMG-IV): sequencing the most valuable type-strain genomes for metagenomic binning, comparative biology and taxonomic classification.</title>
        <authorList>
            <person name="Goeker M."/>
        </authorList>
    </citation>
    <scope>NUCLEOTIDE SEQUENCE [LARGE SCALE GENOMIC DNA]</scope>
    <source>
        <strain evidence="8 9">DSM 27203</strain>
    </source>
</reference>
<keyword evidence="3" id="KW-0813">Transport</keyword>
<dbReference type="EMBL" id="JACIJI010000005">
    <property type="protein sequence ID" value="MBB5719698.1"/>
    <property type="molecule type" value="Genomic_DNA"/>
</dbReference>
<evidence type="ECO:0000259" key="7">
    <source>
        <dbReference type="Pfam" id="PF00496"/>
    </source>
</evidence>
<dbReference type="Proteomes" id="UP000554342">
    <property type="component" value="Unassembled WGS sequence"/>
</dbReference>
<organism evidence="8 9">
    <name type="scientific">Stakelama sediminis</name>
    <dbReference type="NCBI Taxonomy" id="463200"/>
    <lineage>
        <taxon>Bacteria</taxon>
        <taxon>Pseudomonadati</taxon>
        <taxon>Pseudomonadota</taxon>
        <taxon>Alphaproteobacteria</taxon>
        <taxon>Sphingomonadales</taxon>
        <taxon>Sphingomonadaceae</taxon>
        <taxon>Stakelama</taxon>
    </lineage>
</organism>
<proteinExistence type="inferred from homology"/>
<dbReference type="Pfam" id="PF00496">
    <property type="entry name" value="SBP_bac_5"/>
    <property type="match status" value="1"/>
</dbReference>
<accession>A0A840Z145</accession>
<dbReference type="SUPFAM" id="SSF53850">
    <property type="entry name" value="Periplasmic binding protein-like II"/>
    <property type="match status" value="1"/>
</dbReference>
<dbReference type="RefSeq" id="WP_184004784.1">
    <property type="nucleotide sequence ID" value="NZ_BAABIF010000030.1"/>
</dbReference>
<dbReference type="GO" id="GO:1904680">
    <property type="term" value="F:peptide transmembrane transporter activity"/>
    <property type="evidence" value="ECO:0007669"/>
    <property type="project" value="TreeGrafter"/>
</dbReference>
<dbReference type="InterPro" id="IPR000914">
    <property type="entry name" value="SBP_5_dom"/>
</dbReference>
<dbReference type="AlphaFoldDB" id="A0A840Z145"/>
<dbReference type="GO" id="GO:0030313">
    <property type="term" value="C:cell envelope"/>
    <property type="evidence" value="ECO:0007669"/>
    <property type="project" value="UniProtKB-SubCell"/>
</dbReference>
<protein>
    <submittedName>
        <fullName evidence="8">Peptide/nickel transport system substrate-binding protein</fullName>
    </submittedName>
</protein>
<dbReference type="Gene3D" id="3.40.190.10">
    <property type="entry name" value="Periplasmic binding protein-like II"/>
    <property type="match status" value="1"/>
</dbReference>
<dbReference type="GO" id="GO:0015833">
    <property type="term" value="P:peptide transport"/>
    <property type="evidence" value="ECO:0007669"/>
    <property type="project" value="TreeGrafter"/>
</dbReference>
<feature type="region of interest" description="Disordered" evidence="5">
    <location>
        <begin position="189"/>
        <end position="215"/>
    </location>
</feature>
<dbReference type="InterPro" id="IPR039424">
    <property type="entry name" value="SBP_5"/>
</dbReference>
<evidence type="ECO:0000256" key="5">
    <source>
        <dbReference type="SAM" id="MobiDB-lite"/>
    </source>
</evidence>
<dbReference type="PANTHER" id="PTHR30290:SF10">
    <property type="entry name" value="PERIPLASMIC OLIGOPEPTIDE-BINDING PROTEIN-RELATED"/>
    <property type="match status" value="1"/>
</dbReference>
<comment type="similarity">
    <text evidence="2">Belongs to the bacterial solute-binding protein 5 family.</text>
</comment>
<evidence type="ECO:0000256" key="3">
    <source>
        <dbReference type="ARBA" id="ARBA00022448"/>
    </source>
</evidence>
<evidence type="ECO:0000313" key="8">
    <source>
        <dbReference type="EMBL" id="MBB5719698.1"/>
    </source>
</evidence>
<evidence type="ECO:0000256" key="2">
    <source>
        <dbReference type="ARBA" id="ARBA00005695"/>
    </source>
</evidence>
<keyword evidence="9" id="KW-1185">Reference proteome</keyword>
<feature type="domain" description="Solute-binding protein family 5" evidence="7">
    <location>
        <begin position="70"/>
        <end position="330"/>
    </location>
</feature>
<dbReference type="PANTHER" id="PTHR30290">
    <property type="entry name" value="PERIPLASMIC BINDING COMPONENT OF ABC TRANSPORTER"/>
    <property type="match status" value="1"/>
</dbReference>
<evidence type="ECO:0000256" key="4">
    <source>
        <dbReference type="ARBA" id="ARBA00022729"/>
    </source>
</evidence>
<dbReference type="Gene3D" id="3.90.76.10">
    <property type="entry name" value="Dipeptide-binding Protein, Domain 1"/>
    <property type="match status" value="1"/>
</dbReference>
<feature type="chain" id="PRO_5032908667" evidence="6">
    <location>
        <begin position="23"/>
        <end position="507"/>
    </location>
</feature>
<evidence type="ECO:0000313" key="9">
    <source>
        <dbReference type="Proteomes" id="UP000554342"/>
    </source>
</evidence>
<dbReference type="Gene3D" id="3.10.105.10">
    <property type="entry name" value="Dipeptide-binding Protein, Domain 3"/>
    <property type="match status" value="1"/>
</dbReference>
<comment type="caution">
    <text evidence="8">The sequence shown here is derived from an EMBL/GenBank/DDBJ whole genome shotgun (WGS) entry which is preliminary data.</text>
</comment>
<sequence length="507" mass="53752">MKRIATALLIAATLALSGCGSASDERQVVVSAIGGPATPADPNKGRMDFPSRVLMGATAQGLVRFDGNGQVEPALAERWIVIDDGTSYIFRLDNDAAWPGGKPVDAEAVARTLSRAAAPGSKNPMAPFLHAVDQVVAMTPQVLEVELSQPRPGLLQLLAQPEMAAFRPGGLNGTGPFRIVDNSKGPGVLLRPVSPADSADEDGTDDSVNAAPPDKRQDVRLIGERASLAIARFADGTSDLVLGGTFRDWPTLELSGVAKNSIKTDPAQGLFGLAVVNRTGFLADAKNRAAIAMALDRDAILGAFTSTWHARTTILPDQLDSAAGPATPDWQGLSADDRLTTARRRVAAWKHALGDKARNGSADTLPGVMPIRVALPDDPGGNLLWARIGPAIHALGLPVMRVKERAQADLRLIDRVAPFDSARWYLRTACVQCSADSETLLDAARDAPNADARAQRLAEADAALTADAAFIPIASPLRWSLVANRLDQWQANARAWHPLNQLRTLPN</sequence>